<dbReference type="EC" id="2.7.11.1" evidence="2"/>
<comment type="catalytic activity">
    <reaction evidence="19">
        <text>L-seryl-[protein] + ATP = O-phospho-L-seryl-[protein] + ADP + H(+)</text>
        <dbReference type="Rhea" id="RHEA:17989"/>
        <dbReference type="Rhea" id="RHEA-COMP:9863"/>
        <dbReference type="Rhea" id="RHEA-COMP:11604"/>
        <dbReference type="ChEBI" id="CHEBI:15378"/>
        <dbReference type="ChEBI" id="CHEBI:29999"/>
        <dbReference type="ChEBI" id="CHEBI:30616"/>
        <dbReference type="ChEBI" id="CHEBI:83421"/>
        <dbReference type="ChEBI" id="CHEBI:456216"/>
        <dbReference type="EC" id="2.7.11.1"/>
    </reaction>
</comment>
<evidence type="ECO:0000256" key="8">
    <source>
        <dbReference type="ARBA" id="ARBA00022692"/>
    </source>
</evidence>
<evidence type="ECO:0000256" key="14">
    <source>
        <dbReference type="ARBA" id="ARBA00022989"/>
    </source>
</evidence>
<evidence type="ECO:0000256" key="10">
    <source>
        <dbReference type="ARBA" id="ARBA00022737"/>
    </source>
</evidence>
<evidence type="ECO:0000256" key="12">
    <source>
        <dbReference type="ARBA" id="ARBA00022777"/>
    </source>
</evidence>
<gene>
    <name evidence="21" type="ORF">CASFOL_021131</name>
</gene>
<keyword evidence="8" id="KW-0812">Transmembrane</keyword>
<keyword evidence="13" id="KW-0067">ATP-binding</keyword>
<evidence type="ECO:0000313" key="21">
    <source>
        <dbReference type="EMBL" id="KAL3634077.1"/>
    </source>
</evidence>
<keyword evidence="15" id="KW-0472">Membrane</keyword>
<evidence type="ECO:0000256" key="6">
    <source>
        <dbReference type="ARBA" id="ARBA00022614"/>
    </source>
</evidence>
<protein>
    <recommendedName>
        <fullName evidence="2">non-specific serine/threonine protein kinase</fullName>
        <ecNumber evidence="2">2.7.11.1</ecNumber>
    </recommendedName>
</protein>
<keyword evidence="10" id="KW-0677">Repeat</keyword>
<name>A0ABD3CWM9_9LAMI</name>
<keyword evidence="6" id="KW-0433">Leucine-rich repeat</keyword>
<evidence type="ECO:0000256" key="7">
    <source>
        <dbReference type="ARBA" id="ARBA00022679"/>
    </source>
</evidence>
<comment type="caution">
    <text evidence="21">The sequence shown here is derived from an EMBL/GenBank/DDBJ whole genome shotgun (WGS) entry which is preliminary data.</text>
</comment>
<dbReference type="Pfam" id="PF00069">
    <property type="entry name" value="Pkinase"/>
    <property type="match status" value="1"/>
</dbReference>
<evidence type="ECO:0000259" key="20">
    <source>
        <dbReference type="PROSITE" id="PS50011"/>
    </source>
</evidence>
<dbReference type="Gene3D" id="1.10.510.10">
    <property type="entry name" value="Transferase(Phosphotransferase) domain 1"/>
    <property type="match status" value="1"/>
</dbReference>
<sequence>MYSRIKALNYLLLQHPTTWTKFLCRTLLRTSHSVSKLRTTLSNCKLKTFTATINPSESVALKTEPKPPVPKYGISLQIAIDIASALEYLHHGHTFPIVHCDIKPSNVLLDEYMVAHLGDFGISKLFDDVEIVVQTKTFATVGYAAPEYGKVSTSGDVYSYGILLLELFTRKKPTKDMFNGEMSLKDWIQRALQENAVSEVVAPALLATEGDQHVCAKIEECASSIFSLAMKCLIVSPDQRINMIGTGVSLHKIKEKVVDEHHKK</sequence>
<dbReference type="GO" id="GO:0004674">
    <property type="term" value="F:protein serine/threonine kinase activity"/>
    <property type="evidence" value="ECO:0007669"/>
    <property type="project" value="UniProtKB-KW"/>
</dbReference>
<dbReference type="PROSITE" id="PS00108">
    <property type="entry name" value="PROTEIN_KINASE_ST"/>
    <property type="match status" value="1"/>
</dbReference>
<evidence type="ECO:0000256" key="4">
    <source>
        <dbReference type="ARBA" id="ARBA00022527"/>
    </source>
</evidence>
<dbReference type="PROSITE" id="PS50011">
    <property type="entry name" value="PROTEIN_KINASE_DOM"/>
    <property type="match status" value="1"/>
</dbReference>
<evidence type="ECO:0000256" key="16">
    <source>
        <dbReference type="ARBA" id="ARBA00023170"/>
    </source>
</evidence>
<keyword evidence="7" id="KW-0808">Transferase</keyword>
<evidence type="ECO:0000313" key="22">
    <source>
        <dbReference type="Proteomes" id="UP001632038"/>
    </source>
</evidence>
<dbReference type="InterPro" id="IPR052451">
    <property type="entry name" value="Ser/Thr_kinase-like"/>
</dbReference>
<evidence type="ECO:0000256" key="2">
    <source>
        <dbReference type="ARBA" id="ARBA00012513"/>
    </source>
</evidence>
<dbReference type="SUPFAM" id="SSF56112">
    <property type="entry name" value="Protein kinase-like (PK-like)"/>
    <property type="match status" value="1"/>
</dbReference>
<dbReference type="GO" id="GO:0005524">
    <property type="term" value="F:ATP binding"/>
    <property type="evidence" value="ECO:0007669"/>
    <property type="project" value="UniProtKB-KW"/>
</dbReference>
<dbReference type="InterPro" id="IPR008271">
    <property type="entry name" value="Ser/Thr_kinase_AS"/>
</dbReference>
<keyword evidence="14" id="KW-1133">Transmembrane helix</keyword>
<dbReference type="Proteomes" id="UP001632038">
    <property type="component" value="Unassembled WGS sequence"/>
</dbReference>
<dbReference type="AlphaFoldDB" id="A0ABD3CWM9"/>
<reference evidence="22" key="1">
    <citation type="journal article" date="2024" name="IScience">
        <title>Strigolactones Initiate the Formation of Haustorium-like Structures in Castilleja.</title>
        <authorList>
            <person name="Buerger M."/>
            <person name="Peterson D."/>
            <person name="Chory J."/>
        </authorList>
    </citation>
    <scope>NUCLEOTIDE SEQUENCE [LARGE SCALE GENOMIC DNA]</scope>
</reference>
<evidence type="ECO:0000256" key="17">
    <source>
        <dbReference type="ARBA" id="ARBA00023180"/>
    </source>
</evidence>
<evidence type="ECO:0000256" key="5">
    <source>
        <dbReference type="ARBA" id="ARBA00022553"/>
    </source>
</evidence>
<keyword evidence="11" id="KW-0547">Nucleotide-binding</keyword>
<evidence type="ECO:0000256" key="3">
    <source>
        <dbReference type="ARBA" id="ARBA00022475"/>
    </source>
</evidence>
<keyword evidence="9" id="KW-0732">Signal</keyword>
<evidence type="ECO:0000256" key="1">
    <source>
        <dbReference type="ARBA" id="ARBA00004162"/>
    </source>
</evidence>
<dbReference type="InterPro" id="IPR011009">
    <property type="entry name" value="Kinase-like_dom_sf"/>
</dbReference>
<evidence type="ECO:0000256" key="9">
    <source>
        <dbReference type="ARBA" id="ARBA00022729"/>
    </source>
</evidence>
<dbReference type="PANTHER" id="PTHR48008:SF14">
    <property type="entry name" value="PROTEIN KINASE DOMAIN-CONTAINING PROTEIN"/>
    <property type="match status" value="1"/>
</dbReference>
<evidence type="ECO:0000256" key="18">
    <source>
        <dbReference type="ARBA" id="ARBA00047899"/>
    </source>
</evidence>
<dbReference type="FunFam" id="1.10.510.10:FF:000358">
    <property type="entry name" value="Putative leucine-rich repeat receptor-like serine/threonine-protein kinase"/>
    <property type="match status" value="1"/>
</dbReference>
<comment type="subcellular location">
    <subcellularLocation>
        <location evidence="1">Cell membrane</location>
        <topology evidence="1">Single-pass membrane protein</topology>
    </subcellularLocation>
</comment>
<keyword evidence="3" id="KW-1003">Cell membrane</keyword>
<keyword evidence="5" id="KW-0597">Phosphoprotein</keyword>
<dbReference type="SMART" id="SM00220">
    <property type="entry name" value="S_TKc"/>
    <property type="match status" value="1"/>
</dbReference>
<dbReference type="EMBL" id="JAVIJP010000028">
    <property type="protein sequence ID" value="KAL3634077.1"/>
    <property type="molecule type" value="Genomic_DNA"/>
</dbReference>
<feature type="domain" description="Protein kinase" evidence="20">
    <location>
        <begin position="1"/>
        <end position="254"/>
    </location>
</feature>
<dbReference type="PANTHER" id="PTHR48008">
    <property type="entry name" value="LEUCINE-RICH REPEAT RECEPTOR-LIKE PROTEIN KINASE IMK3-RELATED"/>
    <property type="match status" value="1"/>
</dbReference>
<evidence type="ECO:0000256" key="19">
    <source>
        <dbReference type="ARBA" id="ARBA00048679"/>
    </source>
</evidence>
<keyword evidence="16" id="KW-0675">Receptor</keyword>
<dbReference type="GO" id="GO:0005886">
    <property type="term" value="C:plasma membrane"/>
    <property type="evidence" value="ECO:0007669"/>
    <property type="project" value="UniProtKB-SubCell"/>
</dbReference>
<evidence type="ECO:0000256" key="15">
    <source>
        <dbReference type="ARBA" id="ARBA00023136"/>
    </source>
</evidence>
<keyword evidence="12" id="KW-0418">Kinase</keyword>
<keyword evidence="22" id="KW-1185">Reference proteome</keyword>
<comment type="catalytic activity">
    <reaction evidence="18">
        <text>L-threonyl-[protein] + ATP = O-phospho-L-threonyl-[protein] + ADP + H(+)</text>
        <dbReference type="Rhea" id="RHEA:46608"/>
        <dbReference type="Rhea" id="RHEA-COMP:11060"/>
        <dbReference type="Rhea" id="RHEA-COMP:11605"/>
        <dbReference type="ChEBI" id="CHEBI:15378"/>
        <dbReference type="ChEBI" id="CHEBI:30013"/>
        <dbReference type="ChEBI" id="CHEBI:30616"/>
        <dbReference type="ChEBI" id="CHEBI:61977"/>
        <dbReference type="ChEBI" id="CHEBI:456216"/>
        <dbReference type="EC" id="2.7.11.1"/>
    </reaction>
</comment>
<accession>A0ABD3CWM9</accession>
<keyword evidence="17" id="KW-0325">Glycoprotein</keyword>
<dbReference type="InterPro" id="IPR000719">
    <property type="entry name" value="Prot_kinase_dom"/>
</dbReference>
<evidence type="ECO:0000256" key="11">
    <source>
        <dbReference type="ARBA" id="ARBA00022741"/>
    </source>
</evidence>
<proteinExistence type="predicted"/>
<evidence type="ECO:0000256" key="13">
    <source>
        <dbReference type="ARBA" id="ARBA00022840"/>
    </source>
</evidence>
<organism evidence="21 22">
    <name type="scientific">Castilleja foliolosa</name>
    <dbReference type="NCBI Taxonomy" id="1961234"/>
    <lineage>
        <taxon>Eukaryota</taxon>
        <taxon>Viridiplantae</taxon>
        <taxon>Streptophyta</taxon>
        <taxon>Embryophyta</taxon>
        <taxon>Tracheophyta</taxon>
        <taxon>Spermatophyta</taxon>
        <taxon>Magnoliopsida</taxon>
        <taxon>eudicotyledons</taxon>
        <taxon>Gunneridae</taxon>
        <taxon>Pentapetalae</taxon>
        <taxon>asterids</taxon>
        <taxon>lamiids</taxon>
        <taxon>Lamiales</taxon>
        <taxon>Orobanchaceae</taxon>
        <taxon>Pedicularideae</taxon>
        <taxon>Castillejinae</taxon>
        <taxon>Castilleja</taxon>
    </lineage>
</organism>
<keyword evidence="4" id="KW-0723">Serine/threonine-protein kinase</keyword>